<dbReference type="Gene3D" id="3.40.630.30">
    <property type="match status" value="1"/>
</dbReference>
<evidence type="ECO:0000256" key="2">
    <source>
        <dbReference type="ARBA" id="ARBA00023315"/>
    </source>
</evidence>
<dbReference type="RefSeq" id="WP_186907777.1">
    <property type="nucleotide sequence ID" value="NZ_JACOPP010000010.1"/>
</dbReference>
<keyword evidence="1" id="KW-0808">Transferase</keyword>
<feature type="domain" description="N-acetyltransferase" evidence="3">
    <location>
        <begin position="93"/>
        <end position="237"/>
    </location>
</feature>
<proteinExistence type="predicted"/>
<gene>
    <name evidence="4" type="ORF">H8S57_09155</name>
</gene>
<keyword evidence="5" id="KW-1185">Reference proteome</keyword>
<comment type="caution">
    <text evidence="4">The sequence shown here is derived from an EMBL/GenBank/DDBJ whole genome shotgun (WGS) entry which is preliminary data.</text>
</comment>
<dbReference type="AlphaFoldDB" id="A0A8J6M5M9"/>
<sequence length="237" mass="26500">MQPELEIITKEIPAKGKAYIIVRRCPPEGLDAALRRGAAQALSQGASLLYAASTDPEAPLEAGEKRGYQLIYEHDMLRMSRTLTEEPPRPGRLRLEPLVREKGGTWLALYNEGFFNVPNSATYDGNDLERVLGEACSAGFVLLDEVPVGVYELGFAEEQPEIEGVALRRDFRGRGLGRELLLELMGMLARQGHTECWLRVATSNRNAYALYRSLGFGRESVLSRWFQVVSESDLRIE</sequence>
<dbReference type="EMBL" id="JACOPP010000010">
    <property type="protein sequence ID" value="MBC5733892.1"/>
    <property type="molecule type" value="Genomic_DNA"/>
</dbReference>
<name>A0A8J6M5M9_9FIRM</name>
<organism evidence="4 5">
    <name type="scientific">Lawsonibacter hominis</name>
    <dbReference type="NCBI Taxonomy" id="2763053"/>
    <lineage>
        <taxon>Bacteria</taxon>
        <taxon>Bacillati</taxon>
        <taxon>Bacillota</taxon>
        <taxon>Clostridia</taxon>
        <taxon>Eubacteriales</taxon>
        <taxon>Oscillospiraceae</taxon>
        <taxon>Lawsonibacter</taxon>
    </lineage>
</organism>
<evidence type="ECO:0000313" key="5">
    <source>
        <dbReference type="Proteomes" id="UP000661435"/>
    </source>
</evidence>
<protein>
    <submittedName>
        <fullName evidence="4">GNAT family N-acetyltransferase</fullName>
    </submittedName>
</protein>
<reference evidence="4" key="1">
    <citation type="submission" date="2020-08" db="EMBL/GenBank/DDBJ databases">
        <title>Genome public.</title>
        <authorList>
            <person name="Liu C."/>
            <person name="Sun Q."/>
        </authorList>
    </citation>
    <scope>NUCLEOTIDE SEQUENCE</scope>
    <source>
        <strain evidence="4">NSJ-51</strain>
    </source>
</reference>
<evidence type="ECO:0000313" key="4">
    <source>
        <dbReference type="EMBL" id="MBC5733892.1"/>
    </source>
</evidence>
<dbReference type="Pfam" id="PF00583">
    <property type="entry name" value="Acetyltransf_1"/>
    <property type="match status" value="1"/>
</dbReference>
<dbReference type="GO" id="GO:0016747">
    <property type="term" value="F:acyltransferase activity, transferring groups other than amino-acyl groups"/>
    <property type="evidence" value="ECO:0007669"/>
    <property type="project" value="InterPro"/>
</dbReference>
<dbReference type="PROSITE" id="PS51186">
    <property type="entry name" value="GNAT"/>
    <property type="match status" value="1"/>
</dbReference>
<accession>A0A8J6M5M9</accession>
<dbReference type="PANTHER" id="PTHR43420">
    <property type="entry name" value="ACETYLTRANSFERASE"/>
    <property type="match status" value="1"/>
</dbReference>
<dbReference type="InterPro" id="IPR000182">
    <property type="entry name" value="GNAT_dom"/>
</dbReference>
<dbReference type="InterPro" id="IPR016181">
    <property type="entry name" value="Acyl_CoA_acyltransferase"/>
</dbReference>
<dbReference type="Proteomes" id="UP000661435">
    <property type="component" value="Unassembled WGS sequence"/>
</dbReference>
<dbReference type="PANTHER" id="PTHR43420:SF12">
    <property type="entry name" value="N-ACETYLTRANSFERASE DOMAIN-CONTAINING PROTEIN"/>
    <property type="match status" value="1"/>
</dbReference>
<keyword evidence="2" id="KW-0012">Acyltransferase</keyword>
<evidence type="ECO:0000256" key="1">
    <source>
        <dbReference type="ARBA" id="ARBA00022679"/>
    </source>
</evidence>
<evidence type="ECO:0000259" key="3">
    <source>
        <dbReference type="PROSITE" id="PS51186"/>
    </source>
</evidence>
<dbReference type="InterPro" id="IPR050680">
    <property type="entry name" value="YpeA/RimI_acetyltransf"/>
</dbReference>
<dbReference type="SUPFAM" id="SSF55729">
    <property type="entry name" value="Acyl-CoA N-acyltransferases (Nat)"/>
    <property type="match status" value="1"/>
</dbReference>